<gene>
    <name evidence="4" type="ORF">SSLN_LOCUS10880</name>
</gene>
<dbReference type="Pfam" id="PF00102">
    <property type="entry name" value="Y_phosphatase"/>
    <property type="match status" value="1"/>
</dbReference>
<dbReference type="CDD" id="cd00063">
    <property type="entry name" value="FN3"/>
    <property type="match status" value="1"/>
</dbReference>
<dbReference type="Pfam" id="PF00041">
    <property type="entry name" value="fn3"/>
    <property type="match status" value="1"/>
</dbReference>
<dbReference type="InterPro" id="IPR036116">
    <property type="entry name" value="FN3_sf"/>
</dbReference>
<keyword evidence="2" id="KW-1133">Transmembrane helix</keyword>
<keyword evidence="2" id="KW-0812">Transmembrane</keyword>
<keyword evidence="5" id="KW-1185">Reference proteome</keyword>
<dbReference type="GO" id="GO:0016020">
    <property type="term" value="C:membrane"/>
    <property type="evidence" value="ECO:0007669"/>
    <property type="project" value="UniProtKB-SubCell"/>
</dbReference>
<organism evidence="6">
    <name type="scientific">Schistocephalus solidus</name>
    <name type="common">Tapeworm</name>
    <dbReference type="NCBI Taxonomy" id="70667"/>
    <lineage>
        <taxon>Eukaryota</taxon>
        <taxon>Metazoa</taxon>
        <taxon>Spiralia</taxon>
        <taxon>Lophotrochozoa</taxon>
        <taxon>Platyhelminthes</taxon>
        <taxon>Cestoda</taxon>
        <taxon>Eucestoda</taxon>
        <taxon>Diphyllobothriidea</taxon>
        <taxon>Diphyllobothriidae</taxon>
        <taxon>Schistocephalus</taxon>
    </lineage>
</organism>
<dbReference type="PANTHER" id="PTHR46957:SF3">
    <property type="entry name" value="CYTOKINE RECEPTOR"/>
    <property type="match status" value="1"/>
</dbReference>
<dbReference type="InterPro" id="IPR013783">
    <property type="entry name" value="Ig-like_fold"/>
</dbReference>
<protein>
    <submittedName>
        <fullName evidence="6">Fibronectin type-III domain-containing protein</fullName>
    </submittedName>
</protein>
<dbReference type="WBParaSite" id="SSLN_0001130301-mRNA-1">
    <property type="protein sequence ID" value="SSLN_0001130301-mRNA-1"/>
    <property type="gene ID" value="SSLN_0001130301"/>
</dbReference>
<accession>A0A183T332</accession>
<keyword evidence="1" id="KW-0378">Hydrolase</keyword>
<dbReference type="SUPFAM" id="SSF52799">
    <property type="entry name" value="(Phosphotyrosine protein) phosphatases II"/>
    <property type="match status" value="1"/>
</dbReference>
<dbReference type="Gene3D" id="3.90.190.10">
    <property type="entry name" value="Protein tyrosine phosphatase superfamily"/>
    <property type="match status" value="1"/>
</dbReference>
<dbReference type="SUPFAM" id="SSF49265">
    <property type="entry name" value="Fibronectin type III"/>
    <property type="match status" value="1"/>
</dbReference>
<dbReference type="InterPro" id="IPR050713">
    <property type="entry name" value="RTP_Phos/Ushers"/>
</dbReference>
<evidence type="ECO:0000313" key="5">
    <source>
        <dbReference type="Proteomes" id="UP000275846"/>
    </source>
</evidence>
<evidence type="ECO:0000256" key="1">
    <source>
        <dbReference type="ARBA" id="ARBA00022912"/>
    </source>
</evidence>
<keyword evidence="1" id="KW-0904">Protein phosphatase</keyword>
<dbReference type="InterPro" id="IPR000242">
    <property type="entry name" value="PTP_cat"/>
</dbReference>
<evidence type="ECO:0000256" key="2">
    <source>
        <dbReference type="SAM" id="Phobius"/>
    </source>
</evidence>
<dbReference type="SMART" id="SM00060">
    <property type="entry name" value="FN3"/>
    <property type="match status" value="2"/>
</dbReference>
<dbReference type="EMBL" id="UYSU01036145">
    <property type="protein sequence ID" value="VDL97265.1"/>
    <property type="molecule type" value="Genomic_DNA"/>
</dbReference>
<evidence type="ECO:0000313" key="4">
    <source>
        <dbReference type="EMBL" id="VDL97265.1"/>
    </source>
</evidence>
<dbReference type="PROSITE" id="PS50853">
    <property type="entry name" value="FN3"/>
    <property type="match status" value="1"/>
</dbReference>
<dbReference type="InterPro" id="IPR029021">
    <property type="entry name" value="Prot-tyrosine_phosphatase-like"/>
</dbReference>
<keyword evidence="2" id="KW-0472">Membrane</keyword>
<dbReference type="Proteomes" id="UP000275846">
    <property type="component" value="Unassembled WGS sequence"/>
</dbReference>
<dbReference type="InterPro" id="IPR003961">
    <property type="entry name" value="FN3_dom"/>
</dbReference>
<sequence length="524" mass="57262">MAVARGVAAEKNQQRGATDLTTPWLIDVVAVSNTSLLAEWEEVYVAKAIYLAKATADDAVASRCSCMVPCSGCLLENLRAGTSYNVSLKVCNDYTCISSDDFVQETTVPGVPGPPTNVSVVLLSPTDVKIQWDPPEVTNGEIANYTALIFEPFLFKCSFRGSVNASCILYDLYEGVTYGVVVRACNHANRDGHGGGCGQPSPTLTFTTWTGYLDDDIMKKLTPHLGRLPELQETTQAMIILPLSVLRLNVSGPLLKASLVVHCGHMSLNPHYNGSLKNAFGDVTLFIDLTQEMENALLNPIGNTYRNNTNGSWEVVVINESSKALSSLPDKHFILGDGLGRPKISHLYNGPLYPDTPYTVQLRLYLQEAYFTSASMIFSTRASPVAPLIIFASFGAIGLLGLLGFCIYLARRRTDQYAMLVSEDRDGIQPVAVENFSDYVERLLESPNGHAYIHFRASLYENVYVDASYVTSCNYHQTGGFAIVPEFGNVPAFIAASTPMENTCLQFLTMVAQQCCPMIINLDE</sequence>
<dbReference type="Gene3D" id="2.60.40.10">
    <property type="entry name" value="Immunoglobulins"/>
    <property type="match status" value="1"/>
</dbReference>
<dbReference type="STRING" id="70667.A0A183T332"/>
<dbReference type="AlphaFoldDB" id="A0A183T332"/>
<proteinExistence type="predicted"/>
<name>A0A183T332_SCHSO</name>
<evidence type="ECO:0000259" key="3">
    <source>
        <dbReference type="PROSITE" id="PS50853"/>
    </source>
</evidence>
<reference evidence="4 5" key="2">
    <citation type="submission" date="2018-11" db="EMBL/GenBank/DDBJ databases">
        <authorList>
            <consortium name="Pathogen Informatics"/>
        </authorList>
    </citation>
    <scope>NUCLEOTIDE SEQUENCE [LARGE SCALE GENOMIC DNA]</scope>
    <source>
        <strain evidence="4 5">NST_G2</strain>
    </source>
</reference>
<feature type="domain" description="Fibronectin type-III" evidence="3">
    <location>
        <begin position="114"/>
        <end position="211"/>
    </location>
</feature>
<dbReference type="PANTHER" id="PTHR46957">
    <property type="entry name" value="CYTOKINE RECEPTOR"/>
    <property type="match status" value="1"/>
</dbReference>
<feature type="transmembrane region" description="Helical" evidence="2">
    <location>
        <begin position="385"/>
        <end position="410"/>
    </location>
</feature>
<evidence type="ECO:0000313" key="6">
    <source>
        <dbReference type="WBParaSite" id="SSLN_0001130301-mRNA-1"/>
    </source>
</evidence>
<dbReference type="OrthoDB" id="10253954at2759"/>
<reference evidence="6" key="1">
    <citation type="submission" date="2016-06" db="UniProtKB">
        <authorList>
            <consortium name="WormBaseParasite"/>
        </authorList>
    </citation>
    <scope>IDENTIFICATION</scope>
</reference>
<dbReference type="GO" id="GO:0004725">
    <property type="term" value="F:protein tyrosine phosphatase activity"/>
    <property type="evidence" value="ECO:0007669"/>
    <property type="project" value="InterPro"/>
</dbReference>